<accession>A0A1G7QYS5</accession>
<dbReference type="Gene3D" id="1.25.40.390">
    <property type="match status" value="1"/>
</dbReference>
<dbReference type="RefSeq" id="WP_091162992.1">
    <property type="nucleotide sequence ID" value="NZ_FNCG01000002.1"/>
</dbReference>
<protein>
    <submittedName>
        <fullName evidence="1">Starch-binding associating with outer membrane</fullName>
    </submittedName>
</protein>
<evidence type="ECO:0000313" key="2">
    <source>
        <dbReference type="Proteomes" id="UP000199705"/>
    </source>
</evidence>
<proteinExistence type="predicted"/>
<keyword evidence="2" id="KW-1185">Reference proteome</keyword>
<gene>
    <name evidence="1" type="ORF">SAMN05192573_10256</name>
</gene>
<name>A0A1G7QYS5_9SPHI</name>
<organism evidence="1 2">
    <name type="scientific">Mucilaginibacter gossypii</name>
    <dbReference type="NCBI Taxonomy" id="551996"/>
    <lineage>
        <taxon>Bacteria</taxon>
        <taxon>Pseudomonadati</taxon>
        <taxon>Bacteroidota</taxon>
        <taxon>Sphingobacteriia</taxon>
        <taxon>Sphingobacteriales</taxon>
        <taxon>Sphingobacteriaceae</taxon>
        <taxon>Mucilaginibacter</taxon>
    </lineage>
</organism>
<dbReference type="InterPro" id="IPR041662">
    <property type="entry name" value="SusD-like_2"/>
</dbReference>
<dbReference type="InterPro" id="IPR011990">
    <property type="entry name" value="TPR-like_helical_dom_sf"/>
</dbReference>
<dbReference type="Proteomes" id="UP000199705">
    <property type="component" value="Unassembled WGS sequence"/>
</dbReference>
<sequence>MKNKYITLITCALVSFTGCKKYIDVNHDPNRPIDVKESLILAPVEAAVSQNITAGGNLPIVIQQYLQVIALNQVPPNFGTYLMYHQDMDGDWYNFYTQVMNNLVLLNKKAEADGNANYAAISKILLAYTLGSATDVWGDVPFSKGFQGIANVTPTYDSQESVYAQIQTLLDNAIADIAKSSATVPTGDDFYYAGDMSKWKKAAYTLKARYYMHLTKAPGHTAAAQAQLALTALQNGMASNDDDMKMPFAGGAGAENPWQQNFLPGSTLVLASTFVDGFASRKDPRVSKMVAPAIETGLYTGRVIGSDDIGSLEAYSLGGSFYASTSSNNYIVTYSEALFLKAEATFVISGATAAQPVYTLAVKSHMSKLGIADDVADSYLTSRGTLTSANAMKLIIEEKVVANFLSMENYVDWRRTGFPALTKVKNALSDIPRRVLYPQSEMTSNPQPQQNAKLTDRVWWDAQ</sequence>
<evidence type="ECO:0000313" key="1">
    <source>
        <dbReference type="EMBL" id="SDG03029.1"/>
    </source>
</evidence>
<dbReference type="EMBL" id="FNCG01000002">
    <property type="protein sequence ID" value="SDG03029.1"/>
    <property type="molecule type" value="Genomic_DNA"/>
</dbReference>
<dbReference type="SUPFAM" id="SSF48452">
    <property type="entry name" value="TPR-like"/>
    <property type="match status" value="1"/>
</dbReference>
<dbReference type="STRING" id="551996.SAMN05192573_10256"/>
<dbReference type="AlphaFoldDB" id="A0A1G7QYS5"/>
<reference evidence="2" key="1">
    <citation type="submission" date="2016-10" db="EMBL/GenBank/DDBJ databases">
        <authorList>
            <person name="Varghese N."/>
            <person name="Submissions S."/>
        </authorList>
    </citation>
    <scope>NUCLEOTIDE SEQUENCE [LARGE SCALE GENOMIC DNA]</scope>
    <source>
        <strain evidence="2">Gh-67</strain>
    </source>
</reference>
<dbReference type="PROSITE" id="PS51257">
    <property type="entry name" value="PROKAR_LIPOPROTEIN"/>
    <property type="match status" value="1"/>
</dbReference>
<dbReference type="Pfam" id="PF12771">
    <property type="entry name" value="SusD-like_2"/>
    <property type="match status" value="1"/>
</dbReference>